<evidence type="ECO:0000256" key="6">
    <source>
        <dbReference type="ARBA" id="ARBA00023136"/>
    </source>
</evidence>
<dbReference type="GO" id="GO:0005886">
    <property type="term" value="C:plasma membrane"/>
    <property type="evidence" value="ECO:0007669"/>
    <property type="project" value="UniProtKB-SubCell"/>
</dbReference>
<dbReference type="FunCoup" id="A0A7R8YME7">
    <property type="interactions" value="6"/>
</dbReference>
<dbReference type="Pfam" id="PF01130">
    <property type="entry name" value="CD36"/>
    <property type="match status" value="1"/>
</dbReference>
<dbReference type="OrthoDB" id="8187528at2759"/>
<organism evidence="9 10">
    <name type="scientific">Hermetia illucens</name>
    <name type="common">Black soldier fly</name>
    <dbReference type="NCBI Taxonomy" id="343691"/>
    <lineage>
        <taxon>Eukaryota</taxon>
        <taxon>Metazoa</taxon>
        <taxon>Ecdysozoa</taxon>
        <taxon>Arthropoda</taxon>
        <taxon>Hexapoda</taxon>
        <taxon>Insecta</taxon>
        <taxon>Pterygota</taxon>
        <taxon>Neoptera</taxon>
        <taxon>Endopterygota</taxon>
        <taxon>Diptera</taxon>
        <taxon>Brachycera</taxon>
        <taxon>Stratiomyomorpha</taxon>
        <taxon>Stratiomyidae</taxon>
        <taxon>Hermetiinae</taxon>
        <taxon>Hermetia</taxon>
    </lineage>
</organism>
<evidence type="ECO:0000313" key="10">
    <source>
        <dbReference type="Proteomes" id="UP000594454"/>
    </source>
</evidence>
<comment type="subcellular location">
    <subcellularLocation>
        <location evidence="1">Cell membrane</location>
    </subcellularLocation>
</comment>
<evidence type="ECO:0000256" key="2">
    <source>
        <dbReference type="ARBA" id="ARBA00010532"/>
    </source>
</evidence>
<proteinExistence type="inferred from homology"/>
<dbReference type="InParanoid" id="A0A7R8YME7"/>
<gene>
    <name evidence="9" type="ORF">HERILL_LOCUS1735</name>
</gene>
<keyword evidence="10" id="KW-1185">Reference proteome</keyword>
<dbReference type="PANTHER" id="PTHR11923:SF89">
    <property type="entry name" value="GH15894P"/>
    <property type="match status" value="1"/>
</dbReference>
<keyword evidence="5 8" id="KW-1133">Transmembrane helix</keyword>
<evidence type="ECO:0000256" key="1">
    <source>
        <dbReference type="ARBA" id="ARBA00004236"/>
    </source>
</evidence>
<accession>A0A7R8YME7</accession>
<evidence type="ECO:0000256" key="7">
    <source>
        <dbReference type="ARBA" id="ARBA00023180"/>
    </source>
</evidence>
<evidence type="ECO:0000256" key="3">
    <source>
        <dbReference type="ARBA" id="ARBA00022475"/>
    </source>
</evidence>
<feature type="transmembrane region" description="Helical" evidence="8">
    <location>
        <begin position="57"/>
        <end position="79"/>
    </location>
</feature>
<comment type="similarity">
    <text evidence="2">Belongs to the CD36 family.</text>
</comment>
<keyword evidence="6 8" id="KW-0472">Membrane</keyword>
<name>A0A7R8YME7_HERIL</name>
<evidence type="ECO:0000256" key="4">
    <source>
        <dbReference type="ARBA" id="ARBA00022692"/>
    </source>
</evidence>
<sequence length="553" mass="63631">MRRIQTEGRYRLVQMETQTERENAEANKNLLTSEQVQKDSLESNALRNKQKKPLLRVAVFLCCGIFNTILGALSIHYNFVELIMEERIRMRPGLPPYELWRNPPVSVLISVTLYNVTNAIEFLDGIDDRLKLQEVGPIVFAETMHQKDIVHHYENSTMSFTTERSVKYLPEQNDPGILNKSMIVVNPTLLGLAAYLHDSNFLQKFAFRMISSNDDVFLRRTVYEILWNNTSPMLERLSTSILSVLLPRNNSGIMYNAYFPKVSRYNVRVGVKYGFKEFFKMNSFNGQPTIPGFEGETRATCPVWLTNARDGANLPPYMTKDTVLTVWREDVCTTVDFFFEKEINWRNLRAYKYAPPASSFNRLANRSLDCHSGHGEIPLPNGIIDSSMCSFDVPTAISFPHYYGSDGFYTQYVEGMEPDKDKHGSYAIIEPITGFPLEEVARVQSNLIIPNLQGYTADIERFSNMILPGFWVEYSMKQLPPNMIFMTKMIVIYTPIIQIVLTILAFTLAIGFLYFGIIYFLQIDPKSPRKILITKMNPFRVKRITLVSNTNRK</sequence>
<keyword evidence="4 8" id="KW-0812">Transmembrane</keyword>
<keyword evidence="7" id="KW-0325">Glycoprotein</keyword>
<dbReference type="PRINTS" id="PR01609">
    <property type="entry name" value="CD36FAMILY"/>
</dbReference>
<dbReference type="Proteomes" id="UP000594454">
    <property type="component" value="Chromosome 1"/>
</dbReference>
<keyword evidence="3" id="KW-1003">Cell membrane</keyword>
<evidence type="ECO:0000256" key="8">
    <source>
        <dbReference type="SAM" id="Phobius"/>
    </source>
</evidence>
<dbReference type="GO" id="GO:0005044">
    <property type="term" value="F:scavenger receptor activity"/>
    <property type="evidence" value="ECO:0007669"/>
    <property type="project" value="TreeGrafter"/>
</dbReference>
<dbReference type="AlphaFoldDB" id="A0A7R8YME7"/>
<evidence type="ECO:0000313" key="9">
    <source>
        <dbReference type="EMBL" id="CAD7078468.1"/>
    </source>
</evidence>
<dbReference type="InterPro" id="IPR002159">
    <property type="entry name" value="CD36_fam"/>
</dbReference>
<reference evidence="9 10" key="1">
    <citation type="submission" date="2020-11" db="EMBL/GenBank/DDBJ databases">
        <authorList>
            <person name="Wallbank WR R."/>
            <person name="Pardo Diaz C."/>
            <person name="Kozak K."/>
            <person name="Martin S."/>
            <person name="Jiggins C."/>
            <person name="Moest M."/>
            <person name="Warren A I."/>
            <person name="Generalovic N T."/>
            <person name="Byers J.R.P. K."/>
            <person name="Montejo-Kovacevich G."/>
            <person name="Yen C E."/>
        </authorList>
    </citation>
    <scope>NUCLEOTIDE SEQUENCE [LARGE SCALE GENOMIC DNA]</scope>
</reference>
<evidence type="ECO:0008006" key="11">
    <source>
        <dbReference type="Google" id="ProtNLM"/>
    </source>
</evidence>
<evidence type="ECO:0000256" key="5">
    <source>
        <dbReference type="ARBA" id="ARBA00022989"/>
    </source>
</evidence>
<dbReference type="EMBL" id="LR899009">
    <property type="protein sequence ID" value="CAD7078468.1"/>
    <property type="molecule type" value="Genomic_DNA"/>
</dbReference>
<feature type="transmembrane region" description="Helical" evidence="8">
    <location>
        <begin position="496"/>
        <end position="521"/>
    </location>
</feature>
<dbReference type="PANTHER" id="PTHR11923">
    <property type="entry name" value="SCAVENGER RECEPTOR CLASS B TYPE-1 SR-B1"/>
    <property type="match status" value="1"/>
</dbReference>
<protein>
    <recommendedName>
        <fullName evidence="11">Scavenger receptor class B member 1</fullName>
    </recommendedName>
</protein>
<dbReference type="GO" id="GO:0005737">
    <property type="term" value="C:cytoplasm"/>
    <property type="evidence" value="ECO:0007669"/>
    <property type="project" value="TreeGrafter"/>
</dbReference>